<gene>
    <name evidence="3" type="ORF">HNR25_003924</name>
</gene>
<evidence type="ECO:0000313" key="4">
    <source>
        <dbReference type="Proteomes" id="UP000578077"/>
    </source>
</evidence>
<dbReference type="AlphaFoldDB" id="A0A841EGM1"/>
<evidence type="ECO:0000313" key="3">
    <source>
        <dbReference type="EMBL" id="MBB6000173.1"/>
    </source>
</evidence>
<dbReference type="PROSITE" id="PS50943">
    <property type="entry name" value="HTH_CROC1"/>
    <property type="match status" value="1"/>
</dbReference>
<dbReference type="Proteomes" id="UP000578077">
    <property type="component" value="Unassembled WGS sequence"/>
</dbReference>
<feature type="domain" description="HTH cro/C1-type" evidence="2">
    <location>
        <begin position="47"/>
        <end position="96"/>
    </location>
</feature>
<dbReference type="GO" id="GO:0003677">
    <property type="term" value="F:DNA binding"/>
    <property type="evidence" value="ECO:0007669"/>
    <property type="project" value="InterPro"/>
</dbReference>
<dbReference type="RefSeq" id="WP_184637422.1">
    <property type="nucleotide sequence ID" value="NZ_BAABKT010000029.1"/>
</dbReference>
<accession>A0A841EGM1</accession>
<protein>
    <submittedName>
        <fullName evidence="3">Transcriptional regulator with XRE-family HTH domain</fullName>
    </submittedName>
</protein>
<dbReference type="InterPro" id="IPR010982">
    <property type="entry name" value="Lambda_DNA-bd_dom_sf"/>
</dbReference>
<name>A0A841EGM1_9ACTN</name>
<sequence>MRDSAWDTSAKPQTTGAASIPSAGASWLWDSPEWRRALGALDVGGALKVLRTSMGLSQEDFGAVVDWSQKTVSTVENGRRDTAYDLRELLRVVDRLGLPRAALLPLVYGDDSSMSEIDRRTFTAGALGGLAALGMGAASVDWHSRKIGEPHVRALNACLHGLRNRDQSVGGGALLQDALTQWDWARQMLDNGDYNAATGRELLTLTADIGIISGWVAYDAGNQELARHLYTEAQLLANSTGDNELLAHVCANMATQSTALSRETGRTSRAREGLRLAEQAEGLIRREPSPRLHALVALRKAAAHARIGDRAAFRSSIGRARRDLDRGSHDTDPGWTGFVTPGEVDSYEAQGWLDLTEPARSVELYSAALEQDGLTPRNRTLGRSYLATALLHQGDIAASTSEGVAVLAAVESKQITSARIVDRLRPVRDADPPDAEFVERFDALALTPTRGTEGA</sequence>
<dbReference type="CDD" id="cd00093">
    <property type="entry name" value="HTH_XRE"/>
    <property type="match status" value="1"/>
</dbReference>
<feature type="region of interest" description="Disordered" evidence="1">
    <location>
        <begin position="1"/>
        <end position="22"/>
    </location>
</feature>
<dbReference type="EMBL" id="JACHLY010000001">
    <property type="protein sequence ID" value="MBB6000173.1"/>
    <property type="molecule type" value="Genomic_DNA"/>
</dbReference>
<dbReference type="Pfam" id="PF13560">
    <property type="entry name" value="HTH_31"/>
    <property type="match status" value="1"/>
</dbReference>
<dbReference type="Gene3D" id="1.10.260.40">
    <property type="entry name" value="lambda repressor-like DNA-binding domains"/>
    <property type="match status" value="1"/>
</dbReference>
<organism evidence="3 4">
    <name type="scientific">Streptomonospora salina</name>
    <dbReference type="NCBI Taxonomy" id="104205"/>
    <lineage>
        <taxon>Bacteria</taxon>
        <taxon>Bacillati</taxon>
        <taxon>Actinomycetota</taxon>
        <taxon>Actinomycetes</taxon>
        <taxon>Streptosporangiales</taxon>
        <taxon>Nocardiopsidaceae</taxon>
        <taxon>Streptomonospora</taxon>
    </lineage>
</organism>
<dbReference type="SMART" id="SM00530">
    <property type="entry name" value="HTH_XRE"/>
    <property type="match status" value="1"/>
</dbReference>
<keyword evidence="4" id="KW-1185">Reference proteome</keyword>
<comment type="caution">
    <text evidence="3">The sequence shown here is derived from an EMBL/GenBank/DDBJ whole genome shotgun (WGS) entry which is preliminary data.</text>
</comment>
<feature type="compositionally biased region" description="Basic and acidic residues" evidence="1">
    <location>
        <begin position="321"/>
        <end position="332"/>
    </location>
</feature>
<proteinExistence type="predicted"/>
<dbReference type="InterPro" id="IPR001387">
    <property type="entry name" value="Cro/C1-type_HTH"/>
</dbReference>
<feature type="region of interest" description="Disordered" evidence="1">
    <location>
        <begin position="321"/>
        <end position="340"/>
    </location>
</feature>
<evidence type="ECO:0000259" key="2">
    <source>
        <dbReference type="PROSITE" id="PS50943"/>
    </source>
</evidence>
<reference evidence="3 4" key="1">
    <citation type="submission" date="2020-08" db="EMBL/GenBank/DDBJ databases">
        <title>Sequencing the genomes of 1000 actinobacteria strains.</title>
        <authorList>
            <person name="Klenk H.-P."/>
        </authorList>
    </citation>
    <scope>NUCLEOTIDE SEQUENCE [LARGE SCALE GENOMIC DNA]</scope>
    <source>
        <strain evidence="3 4">DSM 44593</strain>
    </source>
</reference>
<dbReference type="SUPFAM" id="SSF47413">
    <property type="entry name" value="lambda repressor-like DNA-binding domains"/>
    <property type="match status" value="1"/>
</dbReference>
<evidence type="ECO:0000256" key="1">
    <source>
        <dbReference type="SAM" id="MobiDB-lite"/>
    </source>
</evidence>
<feature type="compositionally biased region" description="Polar residues" evidence="1">
    <location>
        <begin position="1"/>
        <end position="17"/>
    </location>
</feature>